<comment type="similarity">
    <text evidence="2">Belongs to the ACC deaminase/D-cysteine desulfhydrase family.</text>
</comment>
<dbReference type="SUPFAM" id="SSF53686">
    <property type="entry name" value="Tryptophan synthase beta subunit-like PLP-dependent enzymes"/>
    <property type="match status" value="1"/>
</dbReference>
<name>A0ABQ6M365_9GAMM</name>
<gene>
    <name evidence="5" type="ORF">MNKW57_30500</name>
</gene>
<comment type="caution">
    <text evidence="5">The sequence shown here is derived from an EMBL/GenBank/DDBJ whole genome shotgun (WGS) entry which is preliminary data.</text>
</comment>
<evidence type="ECO:0000313" key="5">
    <source>
        <dbReference type="EMBL" id="GMG88729.1"/>
    </source>
</evidence>
<dbReference type="Gene3D" id="3.40.50.1100">
    <property type="match status" value="2"/>
</dbReference>
<evidence type="ECO:0000313" key="6">
    <source>
        <dbReference type="Proteomes" id="UP001224392"/>
    </source>
</evidence>
<dbReference type="Pfam" id="PF00291">
    <property type="entry name" value="PALP"/>
    <property type="match status" value="1"/>
</dbReference>
<comment type="cofactor">
    <cofactor evidence="1">
        <name>pyridoxal 5'-phosphate</name>
        <dbReference type="ChEBI" id="CHEBI:597326"/>
    </cofactor>
</comment>
<dbReference type="InterPro" id="IPR001926">
    <property type="entry name" value="TrpB-like_PALP"/>
</dbReference>
<keyword evidence="6" id="KW-1185">Reference proteome</keyword>
<evidence type="ECO:0000259" key="4">
    <source>
        <dbReference type="Pfam" id="PF00291"/>
    </source>
</evidence>
<dbReference type="InterPro" id="IPR027278">
    <property type="entry name" value="ACCD_DCysDesulf"/>
</dbReference>
<feature type="domain" description="Tryptophan synthase beta chain-like PALP" evidence="4">
    <location>
        <begin position="37"/>
        <end position="203"/>
    </location>
</feature>
<evidence type="ECO:0000256" key="1">
    <source>
        <dbReference type="ARBA" id="ARBA00001933"/>
    </source>
</evidence>
<keyword evidence="3" id="KW-0663">Pyridoxal phosphate</keyword>
<protein>
    <submittedName>
        <fullName evidence="5">Pyridoxal-phosphate dependent enzyme</fullName>
    </submittedName>
</protein>
<sequence>MKNFLPAGYLSDLSLEHFRSAAEAIPYQQIQHLLFVEHDISVWIRRDDLIDPVISGNKAYKLLFSLLEARASGQRKIVSCGGAWSNHLHALAAAGKRFGFGTVGIVRGERPARLSAMLQDAERWGMQLQFVSRADYRQRYKPDFAASLGYADACWAPEGGDNDLGEQGVRFLGEVIKHTSPVSFDAVYCAAGTGATARGLAAAGLPVCGVPVLKIPAEELQQGAQGLDWLEGMHCGGYGKCPRYLVEFQRDFELQAGIPMDPVYTAKLLYGVCQQIGYGSIKKGSNLLFLHSGGLQGSRGYP</sequence>
<organism evidence="5 6">
    <name type="scientific">Biformimicrobium ophioploci</name>
    <dbReference type="NCBI Taxonomy" id="3036711"/>
    <lineage>
        <taxon>Bacteria</taxon>
        <taxon>Pseudomonadati</taxon>
        <taxon>Pseudomonadota</taxon>
        <taxon>Gammaproteobacteria</taxon>
        <taxon>Cellvibrionales</taxon>
        <taxon>Microbulbiferaceae</taxon>
        <taxon>Biformimicrobium</taxon>
    </lineage>
</organism>
<dbReference type="PIRSF" id="PIRSF006278">
    <property type="entry name" value="ACCD_DCysDesulf"/>
    <property type="match status" value="1"/>
</dbReference>
<proteinExistence type="inferred from homology"/>
<evidence type="ECO:0000256" key="3">
    <source>
        <dbReference type="ARBA" id="ARBA00022898"/>
    </source>
</evidence>
<dbReference type="InterPro" id="IPR036052">
    <property type="entry name" value="TrpB-like_PALP_sf"/>
</dbReference>
<evidence type="ECO:0000256" key="2">
    <source>
        <dbReference type="ARBA" id="ARBA00008639"/>
    </source>
</evidence>
<dbReference type="PANTHER" id="PTHR43780">
    <property type="entry name" value="1-AMINOCYCLOPROPANE-1-CARBOXYLATE DEAMINASE-RELATED"/>
    <property type="match status" value="1"/>
</dbReference>
<dbReference type="Proteomes" id="UP001224392">
    <property type="component" value="Unassembled WGS sequence"/>
</dbReference>
<dbReference type="PANTHER" id="PTHR43780:SF2">
    <property type="entry name" value="1-AMINOCYCLOPROPANE-1-CARBOXYLATE DEAMINASE-RELATED"/>
    <property type="match status" value="1"/>
</dbReference>
<accession>A0ABQ6M365</accession>
<reference evidence="5 6" key="1">
    <citation type="submission" date="2023-04" db="EMBL/GenBank/DDBJ databases">
        <title>Marinobulbifer ophiurae gen. nov., sp. Nov., isolate from tissue of brittle star Ophioplocus japonicus.</title>
        <authorList>
            <person name="Kawano K."/>
            <person name="Sawayama S."/>
            <person name="Nakagawa S."/>
        </authorList>
    </citation>
    <scope>NUCLEOTIDE SEQUENCE [LARGE SCALE GENOMIC DNA]</scope>
    <source>
        <strain evidence="5 6">NKW57</strain>
    </source>
</reference>
<dbReference type="EMBL" id="BSYJ01000008">
    <property type="protein sequence ID" value="GMG88729.1"/>
    <property type="molecule type" value="Genomic_DNA"/>
</dbReference>
<dbReference type="RefSeq" id="WP_285765336.1">
    <property type="nucleotide sequence ID" value="NZ_BSYJ01000008.1"/>
</dbReference>